<keyword evidence="1" id="KW-0812">Transmembrane</keyword>
<dbReference type="AlphaFoldDB" id="A0A917SJ22"/>
<keyword evidence="1" id="KW-0472">Membrane</keyword>
<protein>
    <submittedName>
        <fullName evidence="2">Uncharacterized protein</fullName>
    </submittedName>
</protein>
<reference evidence="2" key="2">
    <citation type="submission" date="2020-09" db="EMBL/GenBank/DDBJ databases">
        <authorList>
            <person name="Sun Q."/>
            <person name="Zhou Y."/>
        </authorList>
    </citation>
    <scope>NUCLEOTIDE SEQUENCE</scope>
    <source>
        <strain evidence="2">CGMCC 4.7306</strain>
    </source>
</reference>
<keyword evidence="3" id="KW-1185">Reference proteome</keyword>
<name>A0A917SJ22_9ACTN</name>
<evidence type="ECO:0000256" key="1">
    <source>
        <dbReference type="SAM" id="Phobius"/>
    </source>
</evidence>
<gene>
    <name evidence="2" type="ORF">GCM10011575_46860</name>
</gene>
<dbReference type="EMBL" id="BMMZ01000020">
    <property type="protein sequence ID" value="GGL83185.1"/>
    <property type="molecule type" value="Genomic_DNA"/>
</dbReference>
<organism evidence="2 3">
    <name type="scientific">Microlunatus endophyticus</name>
    <dbReference type="NCBI Taxonomy" id="1716077"/>
    <lineage>
        <taxon>Bacteria</taxon>
        <taxon>Bacillati</taxon>
        <taxon>Actinomycetota</taxon>
        <taxon>Actinomycetes</taxon>
        <taxon>Propionibacteriales</taxon>
        <taxon>Propionibacteriaceae</taxon>
        <taxon>Microlunatus</taxon>
    </lineage>
</organism>
<accession>A0A917SJ22</accession>
<feature type="transmembrane region" description="Helical" evidence="1">
    <location>
        <begin position="15"/>
        <end position="36"/>
    </location>
</feature>
<evidence type="ECO:0000313" key="2">
    <source>
        <dbReference type="EMBL" id="GGL83185.1"/>
    </source>
</evidence>
<reference evidence="2" key="1">
    <citation type="journal article" date="2014" name="Int. J. Syst. Evol. Microbiol.">
        <title>Complete genome sequence of Corynebacterium casei LMG S-19264T (=DSM 44701T), isolated from a smear-ripened cheese.</title>
        <authorList>
            <consortium name="US DOE Joint Genome Institute (JGI-PGF)"/>
            <person name="Walter F."/>
            <person name="Albersmeier A."/>
            <person name="Kalinowski J."/>
            <person name="Ruckert C."/>
        </authorList>
    </citation>
    <scope>NUCLEOTIDE SEQUENCE</scope>
    <source>
        <strain evidence="2">CGMCC 4.7306</strain>
    </source>
</reference>
<proteinExistence type="predicted"/>
<evidence type="ECO:0000313" key="3">
    <source>
        <dbReference type="Proteomes" id="UP000613840"/>
    </source>
</evidence>
<comment type="caution">
    <text evidence="2">The sequence shown here is derived from an EMBL/GenBank/DDBJ whole genome shotgun (WGS) entry which is preliminary data.</text>
</comment>
<dbReference type="Proteomes" id="UP000613840">
    <property type="component" value="Unassembled WGS sequence"/>
</dbReference>
<sequence length="59" mass="6461">MGVGQQPDCEGSQTAGISIVLHLAALGILTFGWSVMRSRVVPSIVRSGWWILRRILQLV</sequence>
<keyword evidence="1" id="KW-1133">Transmembrane helix</keyword>
<dbReference type="RefSeq" id="WP_188898446.1">
    <property type="nucleotide sequence ID" value="NZ_BMMZ01000020.1"/>
</dbReference>